<feature type="transmembrane region" description="Helical" evidence="1">
    <location>
        <begin position="101"/>
        <end position="119"/>
    </location>
</feature>
<dbReference type="RefSeq" id="WP_146655214.1">
    <property type="nucleotide sequence ID" value="NZ_CP012333.1"/>
</dbReference>
<dbReference type="STRING" id="1391654.AKJ09_11287"/>
<keyword evidence="1" id="KW-1133">Transmembrane helix</keyword>
<gene>
    <name evidence="2" type="ORF">AKJ09_11287</name>
</gene>
<feature type="transmembrane region" description="Helical" evidence="1">
    <location>
        <begin position="125"/>
        <end position="148"/>
    </location>
</feature>
<sequence>MRTLYRLLRAGMHTALLFVLPWLTGALVGLAFDVQEVEETKNRFATLFSVVVVPLFVLQMAAIAVKIGREVRAQHAAGRRGFGIWVDAIDRHVRILTERGLGMAAVSLGMVVLALAAKWGQFGVLAIAGLGIMYLASTGATLISAFAVRAFDDRVRRGRGAIEREMSPPVVDAGDAVEERFLLTRVPVPPGFRLHIEEDLPARLGGDTRFALDRSVSRAEATVAAPLPRTPRGVYRLGPASIWYEDILGLTRVFVASRACASLRALPRVRPVLFERRPRSHAKAEGPLSILARIATEDHFRTKPYVAGDDLRRVHWKQSINTGQLVVRLPESVPHAPSRIRLVLDTFLPPGFRIAANTDGARLRQGERAVARAPDAMEDVLDLLVDAWIGLAHVLLRRGEAVTLVCAVRDGEGTVLRDIACRRGEERKWRAVGSDASWQNDITLDAVLAKMAASPQGGGKPPSTIVVSAGLWLGETARAPGTSFIVADSASVIPDHTAPQTPLAKRLLFFDYPVGAEDNRLDLKRLLAPRPPPPSVVRANLANATAQAIEQMRVHCAPTLIVRRKGLALVLETP</sequence>
<dbReference type="KEGG" id="llu:AKJ09_11287"/>
<feature type="transmembrane region" description="Helical" evidence="1">
    <location>
        <begin position="44"/>
        <end position="65"/>
    </location>
</feature>
<dbReference type="Proteomes" id="UP000064967">
    <property type="component" value="Chromosome"/>
</dbReference>
<organism evidence="2 3">
    <name type="scientific">Labilithrix luteola</name>
    <dbReference type="NCBI Taxonomy" id="1391654"/>
    <lineage>
        <taxon>Bacteria</taxon>
        <taxon>Pseudomonadati</taxon>
        <taxon>Myxococcota</taxon>
        <taxon>Polyangia</taxon>
        <taxon>Polyangiales</taxon>
        <taxon>Labilitrichaceae</taxon>
        <taxon>Labilithrix</taxon>
    </lineage>
</organism>
<dbReference type="AlphaFoldDB" id="A0A0K1QFT3"/>
<dbReference type="PANTHER" id="PTHR34351:SF2">
    <property type="entry name" value="DUF58 DOMAIN-CONTAINING PROTEIN"/>
    <property type="match status" value="1"/>
</dbReference>
<dbReference type="OrthoDB" id="9778037at2"/>
<keyword evidence="3" id="KW-1185">Reference proteome</keyword>
<name>A0A0K1QFT3_9BACT</name>
<keyword evidence="1" id="KW-0472">Membrane</keyword>
<dbReference type="PANTHER" id="PTHR34351">
    <property type="entry name" value="SLR1927 PROTEIN-RELATED"/>
    <property type="match status" value="1"/>
</dbReference>
<keyword evidence="1" id="KW-0812">Transmembrane</keyword>
<feature type="transmembrane region" description="Helical" evidence="1">
    <location>
        <begin position="12"/>
        <end position="32"/>
    </location>
</feature>
<accession>A0A0K1QFT3</accession>
<dbReference type="EMBL" id="CP012333">
    <property type="protein sequence ID" value="AKV04624.1"/>
    <property type="molecule type" value="Genomic_DNA"/>
</dbReference>
<evidence type="ECO:0000313" key="2">
    <source>
        <dbReference type="EMBL" id="AKV04624.1"/>
    </source>
</evidence>
<reference evidence="2 3" key="1">
    <citation type="submission" date="2015-08" db="EMBL/GenBank/DDBJ databases">
        <authorList>
            <person name="Babu N.S."/>
            <person name="Beckwith C.J."/>
            <person name="Beseler K.G."/>
            <person name="Brison A."/>
            <person name="Carone J.V."/>
            <person name="Caskin T.P."/>
            <person name="Diamond M."/>
            <person name="Durham M.E."/>
            <person name="Foxe J.M."/>
            <person name="Go M."/>
            <person name="Henderson B.A."/>
            <person name="Jones I.B."/>
            <person name="McGettigan J.A."/>
            <person name="Micheletti S.J."/>
            <person name="Nasrallah M.E."/>
            <person name="Ortiz D."/>
            <person name="Piller C.R."/>
            <person name="Privatt S.R."/>
            <person name="Schneider S.L."/>
            <person name="Sharp S."/>
            <person name="Smith T.C."/>
            <person name="Stanton J.D."/>
            <person name="Ullery H.E."/>
            <person name="Wilson R.J."/>
            <person name="Serrano M.G."/>
            <person name="Buck G."/>
            <person name="Lee V."/>
            <person name="Wang Y."/>
            <person name="Carvalho R."/>
            <person name="Voegtly L."/>
            <person name="Shi R."/>
            <person name="Duckworth R."/>
            <person name="Johnson A."/>
            <person name="Loviza R."/>
            <person name="Walstead R."/>
            <person name="Shah Z."/>
            <person name="Kiflezghi M."/>
            <person name="Wade K."/>
            <person name="Ball S.L."/>
            <person name="Bradley K.W."/>
            <person name="Asai D.J."/>
            <person name="Bowman C.A."/>
            <person name="Russell D.A."/>
            <person name="Pope W.H."/>
            <person name="Jacobs-Sera D."/>
            <person name="Hendrix R.W."/>
            <person name="Hatfull G.F."/>
        </authorList>
    </citation>
    <scope>NUCLEOTIDE SEQUENCE [LARGE SCALE GENOMIC DNA]</scope>
    <source>
        <strain evidence="2 3">DSM 27648</strain>
    </source>
</reference>
<protein>
    <submittedName>
        <fullName evidence="2">Uncharacterized protein</fullName>
    </submittedName>
</protein>
<evidence type="ECO:0000313" key="3">
    <source>
        <dbReference type="Proteomes" id="UP000064967"/>
    </source>
</evidence>
<evidence type="ECO:0000256" key="1">
    <source>
        <dbReference type="SAM" id="Phobius"/>
    </source>
</evidence>
<proteinExistence type="predicted"/>